<dbReference type="InterPro" id="IPR050834">
    <property type="entry name" value="Glycosyltransf_2"/>
</dbReference>
<evidence type="ECO:0000313" key="5">
    <source>
        <dbReference type="EMBL" id="SEO29363.1"/>
    </source>
</evidence>
<organism evidence="5 6">
    <name type="scientific">Paracoccus alcaliphilus</name>
    <dbReference type="NCBI Taxonomy" id="34002"/>
    <lineage>
        <taxon>Bacteria</taxon>
        <taxon>Pseudomonadati</taxon>
        <taxon>Pseudomonadota</taxon>
        <taxon>Alphaproteobacteria</taxon>
        <taxon>Rhodobacterales</taxon>
        <taxon>Paracoccaceae</taxon>
        <taxon>Paracoccus</taxon>
    </lineage>
</organism>
<dbReference type="AlphaFoldDB" id="A0A1H8NJ08"/>
<dbReference type="RefSeq" id="WP_090617489.1">
    <property type="nucleotide sequence ID" value="NZ_CP067127.1"/>
</dbReference>
<feature type="domain" description="Glycosyl transferase family 1" evidence="2">
    <location>
        <begin position="688"/>
        <end position="850"/>
    </location>
</feature>
<feature type="domain" description="Glycosyltransferase subfamily 4-like N-terminal" evidence="4">
    <location>
        <begin position="504"/>
        <end position="669"/>
    </location>
</feature>
<dbReference type="CDD" id="cd00761">
    <property type="entry name" value="Glyco_tranf_GTA_type"/>
    <property type="match status" value="1"/>
</dbReference>
<dbReference type="InterPro" id="IPR029044">
    <property type="entry name" value="Nucleotide-diphossugar_trans"/>
</dbReference>
<dbReference type="Pfam" id="PF00535">
    <property type="entry name" value="Glycos_transf_2"/>
    <property type="match status" value="1"/>
</dbReference>
<dbReference type="SUPFAM" id="SSF53756">
    <property type="entry name" value="UDP-Glycosyltransferase/glycogen phosphorylase"/>
    <property type="match status" value="1"/>
</dbReference>
<accession>A0A1H8NJ08</accession>
<dbReference type="Proteomes" id="UP000199054">
    <property type="component" value="Unassembled WGS sequence"/>
</dbReference>
<sequence>MPDTQLLTLDGDPLRADSPRIAVVVPIFRHSVLLSEAIDSVLEQRAPFSITIVLVNDGCPHRETEQVCRDYAMAYPDRITYLRKPNGGLSDARNHGIRHALTAWPGVEAIYMLDADNRLRPDALGNAMAALEADPQIGWIYPNIDMFGLQWAGDYGGDYSLLIHTVMNVCEAGSLIRRAVFDAGVFFDTAFKSGFEDWDFFLTAAEAGFRGKNIDNFGFLYRKRAESMLADSERDAEAIRSVMRQKHKKLFGPRGLLTLEQREAPRYAIYLSDRDEVLLTTDPDLGHERCVPAAEYEDLWWRTQTDNSHHHAPPLLVMTHSSVLEQLRQAKLLHGLLWTMERRLAQKPFVALELQSHESERITWTEEDIQGKRELGAALLMIRPQLLPEIARDTSIAWASGIASRPCSLPSLVLGFALCEQFFSKDVPPYRSAAHDFVAFASRLRASPMRAALAQKWDWRHPDIPWRSRTHEITRVPTLAEAAYPRVHRDGRDMGFVLPLVEFGGVERVALNTARAMKRAGWRPHLFVVDAKSCQFSAEWHETFDSVTFLADDGFATWGQAGSSYLGTDVPDWSRWGDQRNATAMLAWLDVVINFHGGAISGLMGRLKRFGVKTALSLHLNDHSPFKRLVGNTYLGLAFEHAYDLFLPCSGQLADWCHAMGVPEEKVIPLLNAPSFDLPEDSAQRLDARRSGENRPDRLRVIYLGRLDQQKGLERLISIIDSSRSESLPIDWRLIGKQVVTHGGMRLPSRIARMIEPPITTPEGLAEALEWADVFVLPSYFEGLPLTILEAMRSGVVPIATDAGAVSEVVQSWQNGVVLSQSDTVDEAMAALRRLCFDPDLLHKLAHQARLDMRGRDWDGAVRPVIERLETMLAAGDRTAGDDACGRREEGLRNKDHE</sequence>
<dbReference type="InterPro" id="IPR001173">
    <property type="entry name" value="Glyco_trans_2-like"/>
</dbReference>
<evidence type="ECO:0000259" key="2">
    <source>
        <dbReference type="Pfam" id="PF00534"/>
    </source>
</evidence>
<gene>
    <name evidence="5" type="ORF">SAMN04489859_10616</name>
</gene>
<protein>
    <submittedName>
        <fullName evidence="5">Glycosyltransferase involved in cell wall bisynthesis</fullName>
    </submittedName>
</protein>
<dbReference type="Pfam" id="PF13579">
    <property type="entry name" value="Glyco_trans_4_4"/>
    <property type="match status" value="1"/>
</dbReference>
<evidence type="ECO:0000256" key="1">
    <source>
        <dbReference type="SAM" id="MobiDB-lite"/>
    </source>
</evidence>
<dbReference type="Pfam" id="PF00534">
    <property type="entry name" value="Glycos_transf_1"/>
    <property type="match status" value="1"/>
</dbReference>
<dbReference type="EMBL" id="FODE01000061">
    <property type="protein sequence ID" value="SEO29363.1"/>
    <property type="molecule type" value="Genomic_DNA"/>
</dbReference>
<feature type="domain" description="Glycosyltransferase 2-like" evidence="3">
    <location>
        <begin position="23"/>
        <end position="178"/>
    </location>
</feature>
<dbReference type="SUPFAM" id="SSF53448">
    <property type="entry name" value="Nucleotide-diphospho-sugar transferases"/>
    <property type="match status" value="1"/>
</dbReference>
<dbReference type="PANTHER" id="PTHR43685:SF2">
    <property type="entry name" value="GLYCOSYLTRANSFERASE 2-LIKE DOMAIN-CONTAINING PROTEIN"/>
    <property type="match status" value="1"/>
</dbReference>
<dbReference type="InterPro" id="IPR028098">
    <property type="entry name" value="Glyco_trans_4-like_N"/>
</dbReference>
<dbReference type="Gene3D" id="3.40.50.2000">
    <property type="entry name" value="Glycogen Phosphorylase B"/>
    <property type="match status" value="2"/>
</dbReference>
<evidence type="ECO:0000313" key="6">
    <source>
        <dbReference type="Proteomes" id="UP000199054"/>
    </source>
</evidence>
<keyword evidence="6" id="KW-1185">Reference proteome</keyword>
<proteinExistence type="predicted"/>
<dbReference type="Gene3D" id="3.90.550.10">
    <property type="entry name" value="Spore Coat Polysaccharide Biosynthesis Protein SpsA, Chain A"/>
    <property type="match status" value="1"/>
</dbReference>
<reference evidence="5 6" key="1">
    <citation type="submission" date="2016-10" db="EMBL/GenBank/DDBJ databases">
        <authorList>
            <person name="de Groot N.N."/>
        </authorList>
    </citation>
    <scope>NUCLEOTIDE SEQUENCE [LARGE SCALE GENOMIC DNA]</scope>
    <source>
        <strain evidence="5 6">DSM 8512</strain>
    </source>
</reference>
<dbReference type="GO" id="GO:0016757">
    <property type="term" value="F:glycosyltransferase activity"/>
    <property type="evidence" value="ECO:0007669"/>
    <property type="project" value="InterPro"/>
</dbReference>
<evidence type="ECO:0000259" key="3">
    <source>
        <dbReference type="Pfam" id="PF00535"/>
    </source>
</evidence>
<feature type="region of interest" description="Disordered" evidence="1">
    <location>
        <begin position="879"/>
        <end position="898"/>
    </location>
</feature>
<dbReference type="STRING" id="34002.SAMN04489859_10616"/>
<dbReference type="PANTHER" id="PTHR43685">
    <property type="entry name" value="GLYCOSYLTRANSFERASE"/>
    <property type="match status" value="1"/>
</dbReference>
<name>A0A1H8NJ08_9RHOB</name>
<dbReference type="OrthoDB" id="9807414at2"/>
<dbReference type="CDD" id="cd03801">
    <property type="entry name" value="GT4_PimA-like"/>
    <property type="match status" value="1"/>
</dbReference>
<keyword evidence="5" id="KW-0808">Transferase</keyword>
<evidence type="ECO:0000259" key="4">
    <source>
        <dbReference type="Pfam" id="PF13579"/>
    </source>
</evidence>
<dbReference type="InterPro" id="IPR001296">
    <property type="entry name" value="Glyco_trans_1"/>
</dbReference>